<feature type="coiled-coil region" evidence="17">
    <location>
        <begin position="1040"/>
        <end position="1067"/>
    </location>
</feature>
<dbReference type="Proteomes" id="UP000694843">
    <property type="component" value="Unplaced"/>
</dbReference>
<evidence type="ECO:0000256" key="11">
    <source>
        <dbReference type="ARBA" id="ARBA00023170"/>
    </source>
</evidence>
<dbReference type="CDD" id="cd15293">
    <property type="entry name" value="7tmC_GPR158-like"/>
    <property type="match status" value="1"/>
</dbReference>
<keyword evidence="6 19" id="KW-1133">Transmembrane helix</keyword>
<feature type="domain" description="G-protein coupled receptors family 3 profile" evidence="20">
    <location>
        <begin position="763"/>
        <end position="1009"/>
    </location>
</feature>
<keyword evidence="12" id="KW-0325">Glycoprotein</keyword>
<evidence type="ECO:0000256" key="2">
    <source>
        <dbReference type="ARBA" id="ARBA00007242"/>
    </source>
</evidence>
<dbReference type="PROSITE" id="PS50259">
    <property type="entry name" value="G_PROTEIN_RECEP_F3_4"/>
    <property type="match status" value="1"/>
</dbReference>
<dbReference type="InterPro" id="IPR017978">
    <property type="entry name" value="GPCR_3_C"/>
</dbReference>
<evidence type="ECO:0000256" key="4">
    <source>
        <dbReference type="ARBA" id="ARBA00022692"/>
    </source>
</evidence>
<evidence type="ECO:0000259" key="20">
    <source>
        <dbReference type="PROSITE" id="PS50259"/>
    </source>
</evidence>
<evidence type="ECO:0000256" key="8">
    <source>
        <dbReference type="ARBA" id="ARBA00023040"/>
    </source>
</evidence>
<dbReference type="GO" id="GO:0045211">
    <property type="term" value="C:postsynaptic membrane"/>
    <property type="evidence" value="ECO:0007669"/>
    <property type="project" value="UniProtKB-SubCell"/>
</dbReference>
<evidence type="ECO:0000256" key="10">
    <source>
        <dbReference type="ARBA" id="ARBA00023157"/>
    </source>
</evidence>
<feature type="region of interest" description="Disordered" evidence="18">
    <location>
        <begin position="1"/>
        <end position="38"/>
    </location>
</feature>
<sequence>MLADTERSNDHCADIETDGRAHRDDASSGPEFGPGCRPVQPVKITSSSYVMRCHSCHKSNVGFCEKTSQCFNNKQQCSLGGSDRKFPNENYRTYNRETGNTSLHETHKHRSRKEMNEGTYVAARSKYHFNFSENKFSSSPVVNDSNDKIFAHNTRKNFNVNDQCTTDTIQKYSGWNFLASATGVAINLGSFLNPCYLVPSAVHPSSKSRMSSLQLWLVLTLLMSNLAASALGSTPTRPKTSTVSSQEPDLLEAMRLVDDIARGTDMRGRCARSQQHLMARVNLHDVITTPRFTELQKKAELMAQILLGTGIKDASAMKWALNFLTSEDDLVLQTRVVLHEGQKMSILPSTTYGISAMQNVSLANQPWYFDYLQRKEFPGDRFQNPFGAQTRAIRGTRMQYYPRGSMSLLDRHYTKRDSGSSVNAKLAGTANVQFDAAINARSFSSRGNDDTSESTRRSGTDDKTLDFEGSYAHGDDKSFKRSVRATLQNVGARMKRGHYNAMRHGGEATFVGRWTYPYYQCETTKWVSSLVIPSALLSSQSNITISRNGLGLLVMDVDLTAMDINQCDAPASKTSSFPGVTELNGIHNSDRNGGINVHPNYDYNIDNNDDRNSDVELDRNITLGVSNQMESSVNFLDESFYDTSDDPSMEEEVLSQFDAERQIGFFGTHKCHSSSMCIPSSGHGWKLGGYTCVCKRKYFLSTNPDQNFNDVRAGGAYLENTRTKDRTLSVGVNDTLMQCTRCSPGCDSCNSTAPCLASYNWPFRIALLSISMTCIVLTLALMVIVYRLQSVQVFKMASPIFLCICLIGCIIMYSEMAAIFPVLDRPSCIATKWTRHMGFCITFSSLLMKTWRVSLTYRVKSAHKLKLTDNQLLHWLTPILLIMVIYLGAWTISDPPEGYVIKDNYNLKFKICTYNWWDHSLALGEMLFLAWGVKVCIGVRKAESFFNEARVISYAVYNITAVNVLMASVHLFLAPNAGPDLKYMFGFARTQLSTTVTIILIFGPKFLHIARGTGDQLERGHTLTPSFSRNGLGLPADEHAVPLDQENEELKEEIQKMAAQMEFMRIVHMEVQNRHLKPKPGGYFSEKGGLLAVCNTNSTLLGKPMSRNTAVSVVTNKTLLEPSDGSVPLVTVECNNSVGGVRTTANRKESLARGALKFDSKNDELEMVNIRSNNAPSFPAKV</sequence>
<evidence type="ECO:0000256" key="6">
    <source>
        <dbReference type="ARBA" id="ARBA00022989"/>
    </source>
</evidence>
<keyword evidence="14" id="KW-0628">Postsynaptic cell membrane</keyword>
<evidence type="ECO:0000256" key="15">
    <source>
        <dbReference type="ARBA" id="ARBA00023273"/>
    </source>
</evidence>
<comment type="subcellular location">
    <subcellularLocation>
        <location evidence="1">Cell projection</location>
        <location evidence="1">Neuron projection</location>
    </subcellularLocation>
    <subcellularLocation>
        <location evidence="16">Postsynaptic cell membrane</location>
        <topology evidence="16">Multi-pass membrane protein</topology>
    </subcellularLocation>
</comment>
<evidence type="ECO:0000256" key="13">
    <source>
        <dbReference type="ARBA" id="ARBA00023224"/>
    </source>
</evidence>
<feature type="transmembrane region" description="Helical" evidence="19">
    <location>
        <begin position="761"/>
        <end position="786"/>
    </location>
</feature>
<proteinExistence type="inferred from homology"/>
<keyword evidence="13" id="KW-0807">Transducer</keyword>
<evidence type="ECO:0000256" key="18">
    <source>
        <dbReference type="SAM" id="MobiDB-lite"/>
    </source>
</evidence>
<reference evidence="22" key="1">
    <citation type="submission" date="2025-08" db="UniProtKB">
        <authorList>
            <consortium name="RefSeq"/>
        </authorList>
    </citation>
    <scope>IDENTIFICATION</scope>
    <source>
        <tissue evidence="22">Whole organism</tissue>
    </source>
</reference>
<dbReference type="GO" id="GO:0043005">
    <property type="term" value="C:neuron projection"/>
    <property type="evidence" value="ECO:0007669"/>
    <property type="project" value="UniProtKB-SubCell"/>
</dbReference>
<dbReference type="Pfam" id="PF22572">
    <property type="entry name" value="GPR158_179_EC"/>
    <property type="match status" value="2"/>
</dbReference>
<keyword evidence="11" id="KW-0675">Receptor</keyword>
<evidence type="ECO:0000256" key="9">
    <source>
        <dbReference type="ARBA" id="ARBA00023136"/>
    </source>
</evidence>
<dbReference type="InterPro" id="IPR054714">
    <property type="entry name" value="GPR158_179_extracellular"/>
</dbReference>
<dbReference type="GO" id="GO:0004930">
    <property type="term" value="F:G protein-coupled receptor activity"/>
    <property type="evidence" value="ECO:0007669"/>
    <property type="project" value="UniProtKB-KW"/>
</dbReference>
<keyword evidence="5" id="KW-0732">Signal</keyword>
<feature type="transmembrane region" description="Helical" evidence="19">
    <location>
        <begin position="833"/>
        <end position="851"/>
    </location>
</feature>
<keyword evidence="3" id="KW-1003">Cell membrane</keyword>
<keyword evidence="4 19" id="KW-0812">Transmembrane</keyword>
<feature type="transmembrane region" description="Helical" evidence="19">
    <location>
        <begin position="793"/>
        <end position="813"/>
    </location>
</feature>
<evidence type="ECO:0000256" key="16">
    <source>
        <dbReference type="ARBA" id="ARBA00034104"/>
    </source>
</evidence>
<dbReference type="OrthoDB" id="2129233at2759"/>
<gene>
    <name evidence="22" type="primary">LOC108676810</name>
</gene>
<feature type="transmembrane region" description="Helical" evidence="19">
    <location>
        <begin position="872"/>
        <end position="892"/>
    </location>
</feature>
<evidence type="ECO:0000256" key="1">
    <source>
        <dbReference type="ARBA" id="ARBA00004487"/>
    </source>
</evidence>
<evidence type="ECO:0000256" key="7">
    <source>
        <dbReference type="ARBA" id="ARBA00023018"/>
    </source>
</evidence>
<feature type="transmembrane region" description="Helical" evidence="19">
    <location>
        <begin position="951"/>
        <end position="973"/>
    </location>
</feature>
<evidence type="ECO:0000313" key="21">
    <source>
        <dbReference type="Proteomes" id="UP000694843"/>
    </source>
</evidence>
<comment type="similarity">
    <text evidence="2">Belongs to the G-protein coupled receptor 3 family.</text>
</comment>
<organism evidence="21 22">
    <name type="scientific">Hyalella azteca</name>
    <name type="common">Amphipod</name>
    <dbReference type="NCBI Taxonomy" id="294128"/>
    <lineage>
        <taxon>Eukaryota</taxon>
        <taxon>Metazoa</taxon>
        <taxon>Ecdysozoa</taxon>
        <taxon>Arthropoda</taxon>
        <taxon>Crustacea</taxon>
        <taxon>Multicrustacea</taxon>
        <taxon>Malacostraca</taxon>
        <taxon>Eumalacostraca</taxon>
        <taxon>Peracarida</taxon>
        <taxon>Amphipoda</taxon>
        <taxon>Senticaudata</taxon>
        <taxon>Talitrida</taxon>
        <taxon>Talitroidea</taxon>
        <taxon>Hyalellidae</taxon>
        <taxon>Hyalella</taxon>
    </lineage>
</organism>
<evidence type="ECO:0000256" key="19">
    <source>
        <dbReference type="SAM" id="Phobius"/>
    </source>
</evidence>
<dbReference type="PANTHER" id="PTHR32546">
    <property type="entry name" value="G-PROTEIN COUPLED RECEPTOR 158-RELATED"/>
    <property type="match status" value="1"/>
</dbReference>
<name>A0A8B7P337_HYAAZ</name>
<keyword evidence="10" id="KW-1015">Disulfide bond</keyword>
<evidence type="ECO:0000256" key="5">
    <source>
        <dbReference type="ARBA" id="ARBA00022729"/>
    </source>
</evidence>
<dbReference type="AlphaFoldDB" id="A0A8B7P337"/>
<keyword evidence="15" id="KW-0966">Cell projection</keyword>
<keyword evidence="7" id="KW-0770">Synapse</keyword>
<keyword evidence="8" id="KW-0297">G-protein coupled receptor</keyword>
<evidence type="ECO:0000256" key="3">
    <source>
        <dbReference type="ARBA" id="ARBA00022475"/>
    </source>
</evidence>
<evidence type="ECO:0000256" key="12">
    <source>
        <dbReference type="ARBA" id="ARBA00023180"/>
    </source>
</evidence>
<evidence type="ECO:0000313" key="22">
    <source>
        <dbReference type="RefSeq" id="XP_018020437.2"/>
    </source>
</evidence>
<keyword evidence="21" id="KW-1185">Reference proteome</keyword>
<evidence type="ECO:0000256" key="17">
    <source>
        <dbReference type="SAM" id="Coils"/>
    </source>
</evidence>
<dbReference type="KEGG" id="hazt:108676810"/>
<feature type="transmembrane region" description="Helical" evidence="19">
    <location>
        <begin position="985"/>
        <end position="1003"/>
    </location>
</feature>
<dbReference type="RefSeq" id="XP_018020437.2">
    <property type="nucleotide sequence ID" value="XM_018164948.2"/>
</dbReference>
<keyword evidence="9 19" id="KW-0472">Membrane</keyword>
<protein>
    <submittedName>
        <fullName evidence="22">Uncharacterized protein LOC108676810</fullName>
    </submittedName>
</protein>
<feature type="compositionally biased region" description="Basic and acidic residues" evidence="18">
    <location>
        <begin position="447"/>
        <end position="466"/>
    </location>
</feature>
<feature type="compositionally biased region" description="Basic and acidic residues" evidence="18">
    <location>
        <begin position="1"/>
        <end position="26"/>
    </location>
</feature>
<evidence type="ECO:0000256" key="14">
    <source>
        <dbReference type="ARBA" id="ARBA00023257"/>
    </source>
</evidence>
<dbReference type="InterPro" id="IPR043458">
    <property type="entry name" value="GPR158/179"/>
</dbReference>
<feature type="transmembrane region" description="Helical" evidence="19">
    <location>
        <begin position="921"/>
        <end position="939"/>
    </location>
</feature>
<dbReference type="GeneID" id="108676810"/>
<keyword evidence="17" id="KW-0175">Coiled coil</keyword>
<dbReference type="PANTHER" id="PTHR32546:SF16">
    <property type="entry name" value="G-PROTEIN COUPLED RECEPTOR CG31760-RELATED"/>
    <property type="match status" value="1"/>
</dbReference>
<accession>A0A8B7P337</accession>
<dbReference type="Pfam" id="PF00003">
    <property type="entry name" value="7tm_3"/>
    <property type="match status" value="1"/>
</dbReference>
<feature type="region of interest" description="Disordered" evidence="18">
    <location>
        <begin position="443"/>
        <end position="469"/>
    </location>
</feature>